<keyword evidence="3" id="KW-1185">Reference proteome</keyword>
<proteinExistence type="predicted"/>
<reference evidence="2 3" key="1">
    <citation type="journal article" date="2018" name="Mol. Biol. Evol.">
        <title>Broad Genomic Sampling Reveals a Smut Pathogenic Ancestry of the Fungal Clade Ustilaginomycotina.</title>
        <authorList>
            <person name="Kijpornyongpan T."/>
            <person name="Mondo S.J."/>
            <person name="Barry K."/>
            <person name="Sandor L."/>
            <person name="Lee J."/>
            <person name="Lipzen A."/>
            <person name="Pangilinan J."/>
            <person name="LaButti K."/>
            <person name="Hainaut M."/>
            <person name="Henrissat B."/>
            <person name="Grigoriev I.V."/>
            <person name="Spatafora J.W."/>
            <person name="Aime M.C."/>
        </authorList>
    </citation>
    <scope>NUCLEOTIDE SEQUENCE [LARGE SCALE GENOMIC DNA]</scope>
    <source>
        <strain evidence="2 3">MCA 3882</strain>
    </source>
</reference>
<feature type="compositionally biased region" description="Polar residues" evidence="1">
    <location>
        <begin position="43"/>
        <end position="64"/>
    </location>
</feature>
<dbReference type="GeneID" id="37019444"/>
<feature type="compositionally biased region" description="Low complexity" evidence="1">
    <location>
        <begin position="144"/>
        <end position="167"/>
    </location>
</feature>
<feature type="region of interest" description="Disordered" evidence="1">
    <location>
        <begin position="1"/>
        <end position="195"/>
    </location>
</feature>
<dbReference type="EMBL" id="KZ819603">
    <property type="protein sequence ID" value="PWN34738.1"/>
    <property type="molecule type" value="Genomic_DNA"/>
</dbReference>
<gene>
    <name evidence="2" type="ORF">FA14DRAFT_154184</name>
</gene>
<evidence type="ECO:0000256" key="1">
    <source>
        <dbReference type="SAM" id="MobiDB-lite"/>
    </source>
</evidence>
<evidence type="ECO:0000313" key="2">
    <source>
        <dbReference type="EMBL" id="PWN34738.1"/>
    </source>
</evidence>
<dbReference type="AlphaFoldDB" id="A0A316VC93"/>
<dbReference type="RefSeq" id="XP_025355040.1">
    <property type="nucleotide sequence ID" value="XM_025497663.1"/>
</dbReference>
<protein>
    <submittedName>
        <fullName evidence="2">Uncharacterized protein</fullName>
    </submittedName>
</protein>
<organism evidence="2 3">
    <name type="scientific">Meira miltonrushii</name>
    <dbReference type="NCBI Taxonomy" id="1280837"/>
    <lineage>
        <taxon>Eukaryota</taxon>
        <taxon>Fungi</taxon>
        <taxon>Dikarya</taxon>
        <taxon>Basidiomycota</taxon>
        <taxon>Ustilaginomycotina</taxon>
        <taxon>Exobasidiomycetes</taxon>
        <taxon>Exobasidiales</taxon>
        <taxon>Brachybasidiaceae</taxon>
        <taxon>Meira</taxon>
    </lineage>
</organism>
<dbReference type="Proteomes" id="UP000245771">
    <property type="component" value="Unassembled WGS sequence"/>
</dbReference>
<name>A0A316VC93_9BASI</name>
<dbReference type="InParanoid" id="A0A316VC93"/>
<feature type="compositionally biased region" description="Polar residues" evidence="1">
    <location>
        <begin position="26"/>
        <end position="36"/>
    </location>
</feature>
<accession>A0A316VC93</accession>
<sequence>MGNTQSSTKEESAANDGQSGGGQDSISRLSRFNTGLSSDSSSGFQSLAPNVSPQLRRLSTTATGSAAHHERSNRKRGVSHGGTNLFPASTNDESGGGSASLLRAFSSDRRASASASSSPRTLDREQAWIRSALPGSSGAKGAPSTSSNRNRSRSGSIGNLLSGGSIRRSSAQTPSGGQVEGATGTFTPTGGRGSELVFRRKKSIELSDMDAGLTFSGAGQTG</sequence>
<evidence type="ECO:0000313" key="3">
    <source>
        <dbReference type="Proteomes" id="UP000245771"/>
    </source>
</evidence>